<evidence type="ECO:0000313" key="2">
    <source>
        <dbReference type="EMBL" id="KEO54037.1"/>
    </source>
</evidence>
<keyword evidence="1" id="KW-0812">Transmembrane</keyword>
<dbReference type="AlphaFoldDB" id="A0A074JXG0"/>
<sequence length="71" mass="7616">MTKFLTMLRIMREDEEGAVTVDWVVLTSAVVSFGMLVGSVIWGQTGGLSKTIADYLGTAEVATTFGEDNTP</sequence>
<accession>A0A074JXG0</accession>
<dbReference type="RefSeq" id="WP_038074884.1">
    <property type="nucleotide sequence ID" value="NZ_AUND01000012.1"/>
</dbReference>
<dbReference type="eggNOG" id="ENOG502ZJBD">
    <property type="taxonomic scope" value="Bacteria"/>
</dbReference>
<keyword evidence="3" id="KW-1185">Reference proteome</keyword>
<protein>
    <recommendedName>
        <fullName evidence="4">Pilus assembly protein</fullName>
    </recommendedName>
</protein>
<reference evidence="2 3" key="1">
    <citation type="submission" date="2013-07" db="EMBL/GenBank/DDBJ databases">
        <title>Thioclava pacifica DSM 10166 Genome Sequencing.</title>
        <authorList>
            <person name="Lai Q."/>
            <person name="Shao Z."/>
        </authorList>
    </citation>
    <scope>NUCLEOTIDE SEQUENCE [LARGE SCALE GENOMIC DNA]</scope>
    <source>
        <strain evidence="2 3">DSM 10166</strain>
    </source>
</reference>
<dbReference type="EMBL" id="AUND01000012">
    <property type="protein sequence ID" value="KEO54037.1"/>
    <property type="molecule type" value="Genomic_DNA"/>
</dbReference>
<dbReference type="Proteomes" id="UP000027432">
    <property type="component" value="Unassembled WGS sequence"/>
</dbReference>
<organism evidence="2 3">
    <name type="scientific">Thioclava pacifica DSM 10166</name>
    <dbReference type="NCBI Taxonomy" id="1353537"/>
    <lineage>
        <taxon>Bacteria</taxon>
        <taxon>Pseudomonadati</taxon>
        <taxon>Pseudomonadota</taxon>
        <taxon>Alphaproteobacteria</taxon>
        <taxon>Rhodobacterales</taxon>
        <taxon>Paracoccaceae</taxon>
        <taxon>Thioclava</taxon>
    </lineage>
</organism>
<keyword evidence="1" id="KW-1133">Transmembrane helix</keyword>
<evidence type="ECO:0000313" key="3">
    <source>
        <dbReference type="Proteomes" id="UP000027432"/>
    </source>
</evidence>
<name>A0A074JXG0_9RHOB</name>
<comment type="caution">
    <text evidence="2">The sequence shown here is derived from an EMBL/GenBank/DDBJ whole genome shotgun (WGS) entry which is preliminary data.</text>
</comment>
<evidence type="ECO:0008006" key="4">
    <source>
        <dbReference type="Google" id="ProtNLM"/>
    </source>
</evidence>
<evidence type="ECO:0000256" key="1">
    <source>
        <dbReference type="SAM" id="Phobius"/>
    </source>
</evidence>
<feature type="transmembrane region" description="Helical" evidence="1">
    <location>
        <begin position="21"/>
        <end position="42"/>
    </location>
</feature>
<gene>
    <name evidence="2" type="ORF">TP2_03740</name>
</gene>
<keyword evidence="1" id="KW-0472">Membrane</keyword>
<proteinExistence type="predicted"/>
<dbReference type="STRING" id="1353537.TP2_03740"/>